<dbReference type="SMART" id="SM00856">
    <property type="entry name" value="PMEI"/>
    <property type="match status" value="1"/>
</dbReference>
<protein>
    <recommendedName>
        <fullName evidence="1">Pectinesterase inhibitor domain-containing protein</fullName>
    </recommendedName>
</protein>
<sequence length="162" mass="18211">MRFDVKMFCNQTYSFDFCMQSIGRDQRIATARGFRDVLIIAVSQNQKQVTNATTTINKIRPKFSGPYGKKRLGLCETKFKEVSGVLQKTLESAKTGCRLSLKEAQKVPRTCIDAMDDCKNTWTLPFNGPDQSNPLAESCFNVMGLSYITSLALRKLLHNRAG</sequence>
<evidence type="ECO:0000313" key="2">
    <source>
        <dbReference type="EMBL" id="CAA7031693.1"/>
    </source>
</evidence>
<dbReference type="GO" id="GO:0004857">
    <property type="term" value="F:enzyme inhibitor activity"/>
    <property type="evidence" value="ECO:0007669"/>
    <property type="project" value="InterPro"/>
</dbReference>
<dbReference type="Gene3D" id="1.20.140.40">
    <property type="entry name" value="Invertase/pectin methylesterase inhibitor family protein"/>
    <property type="match status" value="1"/>
</dbReference>
<dbReference type="InterPro" id="IPR035513">
    <property type="entry name" value="Invertase/methylesterase_inhib"/>
</dbReference>
<dbReference type="SUPFAM" id="SSF101148">
    <property type="entry name" value="Plant invertase/pectin methylesterase inhibitor"/>
    <property type="match status" value="1"/>
</dbReference>
<proteinExistence type="predicted"/>
<name>A0A6D2IT54_9BRAS</name>
<accession>A0A6D2IT54</accession>
<gene>
    <name evidence="2" type="ORF">MERR_LOCUS18928</name>
</gene>
<evidence type="ECO:0000259" key="1">
    <source>
        <dbReference type="SMART" id="SM00856"/>
    </source>
</evidence>
<keyword evidence="3" id="KW-1185">Reference proteome</keyword>
<dbReference type="InterPro" id="IPR006501">
    <property type="entry name" value="Pectinesterase_inhib_dom"/>
</dbReference>
<dbReference type="OrthoDB" id="1094948at2759"/>
<dbReference type="NCBIfam" id="TIGR01614">
    <property type="entry name" value="PME_inhib"/>
    <property type="match status" value="1"/>
</dbReference>
<dbReference type="Proteomes" id="UP000467841">
    <property type="component" value="Unassembled WGS sequence"/>
</dbReference>
<evidence type="ECO:0000313" key="3">
    <source>
        <dbReference type="Proteomes" id="UP000467841"/>
    </source>
</evidence>
<comment type="caution">
    <text evidence="2">The sequence shown here is derived from an EMBL/GenBank/DDBJ whole genome shotgun (WGS) entry which is preliminary data.</text>
</comment>
<dbReference type="EMBL" id="CACVBM020001109">
    <property type="protein sequence ID" value="CAA7031693.1"/>
    <property type="molecule type" value="Genomic_DNA"/>
</dbReference>
<reference evidence="2" key="1">
    <citation type="submission" date="2020-01" db="EMBL/GenBank/DDBJ databases">
        <authorList>
            <person name="Mishra B."/>
        </authorList>
    </citation>
    <scope>NUCLEOTIDE SEQUENCE [LARGE SCALE GENOMIC DNA]</scope>
</reference>
<feature type="domain" description="Pectinesterase inhibitor" evidence="1">
    <location>
        <begin position="4"/>
        <end position="152"/>
    </location>
</feature>
<organism evidence="2 3">
    <name type="scientific">Microthlaspi erraticum</name>
    <dbReference type="NCBI Taxonomy" id="1685480"/>
    <lineage>
        <taxon>Eukaryota</taxon>
        <taxon>Viridiplantae</taxon>
        <taxon>Streptophyta</taxon>
        <taxon>Embryophyta</taxon>
        <taxon>Tracheophyta</taxon>
        <taxon>Spermatophyta</taxon>
        <taxon>Magnoliopsida</taxon>
        <taxon>eudicotyledons</taxon>
        <taxon>Gunneridae</taxon>
        <taxon>Pentapetalae</taxon>
        <taxon>rosids</taxon>
        <taxon>malvids</taxon>
        <taxon>Brassicales</taxon>
        <taxon>Brassicaceae</taxon>
        <taxon>Coluteocarpeae</taxon>
        <taxon>Microthlaspi</taxon>
    </lineage>
</organism>
<dbReference type="AlphaFoldDB" id="A0A6D2IT54"/>
<dbReference type="Pfam" id="PF04043">
    <property type="entry name" value="PMEI"/>
    <property type="match status" value="1"/>
</dbReference>